<evidence type="ECO:0000313" key="4">
    <source>
        <dbReference type="Proteomes" id="UP000434052"/>
    </source>
</evidence>
<sequence>MMFRIIPIATAIYLLSAAPLRAGDTIIWYDEPCDEMHSVVMQEPGPYERRVLESIVMAKYDIPPSGTGVIALPADSLEDAAAGNGTHIPAPDANGTATAGVTRDARPAEYAQTRLEALSKRSDAIDRAMQDVQRDISYKRYRQDRIFNRNEAKCIQLEYEINQLRNDLEILAEMKMNVEVTRHALQMQLTDE</sequence>
<keyword evidence="1" id="KW-0175">Coiled coil</keyword>
<dbReference type="RefSeq" id="WP_144306414.1">
    <property type="nucleotide sequence ID" value="NZ_QMIF01000012.1"/>
</dbReference>
<keyword evidence="2" id="KW-0732">Signal</keyword>
<dbReference type="Proteomes" id="UP000434052">
    <property type="component" value="Unassembled WGS sequence"/>
</dbReference>
<comment type="caution">
    <text evidence="3">The sequence shown here is derived from an EMBL/GenBank/DDBJ whole genome shotgun (WGS) entry which is preliminary data.</text>
</comment>
<name>A0A6P1ZFE1_9BACT</name>
<evidence type="ECO:0000256" key="1">
    <source>
        <dbReference type="SAM" id="Coils"/>
    </source>
</evidence>
<evidence type="ECO:0000313" key="3">
    <source>
        <dbReference type="EMBL" id="TVM32052.1"/>
    </source>
</evidence>
<dbReference type="AlphaFoldDB" id="A0A6P1ZFE1"/>
<dbReference type="EMBL" id="QMIF01000012">
    <property type="protein sequence ID" value="TVM32052.1"/>
    <property type="molecule type" value="Genomic_DNA"/>
</dbReference>
<feature type="signal peptide" evidence="2">
    <location>
        <begin position="1"/>
        <end position="22"/>
    </location>
</feature>
<evidence type="ECO:0000256" key="2">
    <source>
        <dbReference type="SAM" id="SignalP"/>
    </source>
</evidence>
<evidence type="ECO:0008006" key="5">
    <source>
        <dbReference type="Google" id="ProtNLM"/>
    </source>
</evidence>
<accession>A0A6P1ZFE1</accession>
<gene>
    <name evidence="3" type="ORF">DQK91_16080</name>
</gene>
<feature type="coiled-coil region" evidence="1">
    <location>
        <begin position="115"/>
        <end position="181"/>
    </location>
</feature>
<organism evidence="3 4">
    <name type="scientific">Oceanidesulfovibrio marinus</name>
    <dbReference type="NCBI Taxonomy" id="370038"/>
    <lineage>
        <taxon>Bacteria</taxon>
        <taxon>Pseudomonadati</taxon>
        <taxon>Thermodesulfobacteriota</taxon>
        <taxon>Desulfovibrionia</taxon>
        <taxon>Desulfovibrionales</taxon>
        <taxon>Desulfovibrionaceae</taxon>
        <taxon>Oceanidesulfovibrio</taxon>
    </lineage>
</organism>
<reference evidence="3 4" key="1">
    <citation type="submission" date="2018-06" db="EMBL/GenBank/DDBJ databases">
        <title>Complete genome of Desulfovibrio marinus P48SEP.</title>
        <authorList>
            <person name="Crispim J.S."/>
            <person name="Vidigal P.M.P."/>
            <person name="Silva L.C.F."/>
            <person name="Araujo L.C."/>
            <person name="Laguardia C.N."/>
            <person name="Dias R.S."/>
            <person name="Sousa M.P."/>
            <person name="Paula S.O."/>
            <person name="Silva C."/>
        </authorList>
    </citation>
    <scope>NUCLEOTIDE SEQUENCE [LARGE SCALE GENOMIC DNA]</scope>
    <source>
        <strain evidence="3 4">P48SEP</strain>
    </source>
</reference>
<proteinExistence type="predicted"/>
<feature type="chain" id="PRO_5026956351" description="DUF4124 domain-containing protein" evidence="2">
    <location>
        <begin position="23"/>
        <end position="192"/>
    </location>
</feature>
<protein>
    <recommendedName>
        <fullName evidence="5">DUF4124 domain-containing protein</fullName>
    </recommendedName>
</protein>